<evidence type="ECO:0000313" key="3">
    <source>
        <dbReference type="Proteomes" id="UP001152484"/>
    </source>
</evidence>
<feature type="transmembrane region" description="Helical" evidence="1">
    <location>
        <begin position="84"/>
        <end position="106"/>
    </location>
</feature>
<sequence>MCINNATNSPRVLQVIDHFKARKFLVKKTHKTKSPHVNHRRQTLSVKSKDVHFGGIYLNFKPFEGSRLSLNNEDQGLAAPSSLFFIYSLSKTLAVTFSWLLTVLALGDTIPVASSFVPVVMCSTTLVITLSASVLQPSFIVAVTAFPAAISTFCLPNFLLTGVTSLRWPLY</sequence>
<feature type="transmembrane region" description="Helical" evidence="1">
    <location>
        <begin position="139"/>
        <end position="160"/>
    </location>
</feature>
<evidence type="ECO:0000256" key="1">
    <source>
        <dbReference type="SAM" id="Phobius"/>
    </source>
</evidence>
<protein>
    <submittedName>
        <fullName evidence="2">Uncharacterized protein</fullName>
    </submittedName>
</protein>
<comment type="caution">
    <text evidence="2">The sequence shown here is derived from an EMBL/GenBank/DDBJ whole genome shotgun (WGS) entry which is preliminary data.</text>
</comment>
<accession>A0A9P1E098</accession>
<reference evidence="2" key="1">
    <citation type="submission" date="2022-07" db="EMBL/GenBank/DDBJ databases">
        <authorList>
            <person name="Macas J."/>
            <person name="Novak P."/>
            <person name="Neumann P."/>
        </authorList>
    </citation>
    <scope>NUCLEOTIDE SEQUENCE</scope>
</reference>
<keyword evidence="3" id="KW-1185">Reference proteome</keyword>
<dbReference type="Proteomes" id="UP001152484">
    <property type="component" value="Unassembled WGS sequence"/>
</dbReference>
<dbReference type="AlphaFoldDB" id="A0A9P1E098"/>
<gene>
    <name evidence="2" type="ORF">CEURO_LOCUS2912</name>
</gene>
<keyword evidence="1" id="KW-0472">Membrane</keyword>
<keyword evidence="1" id="KW-1133">Transmembrane helix</keyword>
<feature type="transmembrane region" description="Helical" evidence="1">
    <location>
        <begin position="112"/>
        <end position="132"/>
    </location>
</feature>
<dbReference type="EMBL" id="CAMAPE010000005">
    <property type="protein sequence ID" value="CAH9068698.1"/>
    <property type="molecule type" value="Genomic_DNA"/>
</dbReference>
<evidence type="ECO:0000313" key="2">
    <source>
        <dbReference type="EMBL" id="CAH9068698.1"/>
    </source>
</evidence>
<name>A0A9P1E098_CUSEU</name>
<organism evidence="2 3">
    <name type="scientific">Cuscuta europaea</name>
    <name type="common">European dodder</name>
    <dbReference type="NCBI Taxonomy" id="41803"/>
    <lineage>
        <taxon>Eukaryota</taxon>
        <taxon>Viridiplantae</taxon>
        <taxon>Streptophyta</taxon>
        <taxon>Embryophyta</taxon>
        <taxon>Tracheophyta</taxon>
        <taxon>Spermatophyta</taxon>
        <taxon>Magnoliopsida</taxon>
        <taxon>eudicotyledons</taxon>
        <taxon>Gunneridae</taxon>
        <taxon>Pentapetalae</taxon>
        <taxon>asterids</taxon>
        <taxon>lamiids</taxon>
        <taxon>Solanales</taxon>
        <taxon>Convolvulaceae</taxon>
        <taxon>Cuscuteae</taxon>
        <taxon>Cuscuta</taxon>
        <taxon>Cuscuta subgen. Cuscuta</taxon>
    </lineage>
</organism>
<proteinExistence type="predicted"/>
<keyword evidence="1" id="KW-0812">Transmembrane</keyword>